<dbReference type="HOGENOM" id="CLU_3026811_0_0_9"/>
<dbReference type="Proteomes" id="UP000004283">
    <property type="component" value="Unassembled WGS sequence"/>
</dbReference>
<organism evidence="1 2">
    <name type="scientific">Leuconostoc mesenteroides subsp. cremoris ATCC 19254</name>
    <dbReference type="NCBI Taxonomy" id="586220"/>
    <lineage>
        <taxon>Bacteria</taxon>
        <taxon>Bacillati</taxon>
        <taxon>Bacillota</taxon>
        <taxon>Bacilli</taxon>
        <taxon>Lactobacillales</taxon>
        <taxon>Lactobacillaceae</taxon>
        <taxon>Leuconostoc</taxon>
    </lineage>
</organism>
<evidence type="ECO:0000313" key="2">
    <source>
        <dbReference type="Proteomes" id="UP000004283"/>
    </source>
</evidence>
<proteinExistence type="predicted"/>
<reference evidence="1 2" key="1">
    <citation type="submission" date="2009-04" db="EMBL/GenBank/DDBJ databases">
        <authorList>
            <person name="Qin X."/>
            <person name="Bachman B."/>
            <person name="Battles P."/>
            <person name="Bell A."/>
            <person name="Bess C."/>
            <person name="Bickham C."/>
            <person name="Chaboub L."/>
            <person name="Chen D."/>
            <person name="Coyle M."/>
            <person name="Deiros D.R."/>
            <person name="Dinh H."/>
            <person name="Forbes L."/>
            <person name="Fowler G."/>
            <person name="Francisco L."/>
            <person name="Fu Q."/>
            <person name="Gubbala S."/>
            <person name="Hale W."/>
            <person name="Han Y."/>
            <person name="Hemphill L."/>
            <person name="Highlander S.K."/>
            <person name="Hirani K."/>
            <person name="Hogues M."/>
            <person name="Jackson L."/>
            <person name="Jakkamsetti A."/>
            <person name="Javaid M."/>
            <person name="Jiang H."/>
            <person name="Korchina V."/>
            <person name="Kovar C."/>
            <person name="Lara F."/>
            <person name="Lee S."/>
            <person name="Mata R."/>
            <person name="Mathew T."/>
            <person name="Moen C."/>
            <person name="Morales K."/>
            <person name="Munidasa M."/>
            <person name="Nazareth L."/>
            <person name="Ngo R."/>
            <person name="Nguyen L."/>
            <person name="Okwuonu G."/>
            <person name="Ongeri F."/>
            <person name="Patil S."/>
            <person name="Petrosino J."/>
            <person name="Pham C."/>
            <person name="Pham P."/>
            <person name="Pu L.-L."/>
            <person name="Puazo M."/>
            <person name="Raj R."/>
            <person name="Reid J."/>
            <person name="Rouhana J."/>
            <person name="Saada N."/>
            <person name="Shang Y."/>
            <person name="Simmons D."/>
            <person name="Thornton R."/>
            <person name="Warren J."/>
            <person name="Weissenberger G."/>
            <person name="Zhang J."/>
            <person name="Zhang L."/>
            <person name="Zhou C."/>
            <person name="Zhu D."/>
            <person name="Muzny D."/>
            <person name="Worley K."/>
            <person name="Gibbs R."/>
        </authorList>
    </citation>
    <scope>NUCLEOTIDE SEQUENCE [LARGE SCALE GENOMIC DNA]</scope>
    <source>
        <strain evidence="1 2">ATCC 19254</strain>
    </source>
</reference>
<comment type="caution">
    <text evidence="1">The sequence shown here is derived from an EMBL/GenBank/DDBJ whole genome shotgun (WGS) entry which is preliminary data.</text>
</comment>
<accession>C2KJE2</accession>
<protein>
    <submittedName>
        <fullName evidence="1">Uncharacterized protein</fullName>
    </submittedName>
</protein>
<dbReference type="RefSeq" id="WP_002814948.1">
    <property type="nucleotide sequence ID" value="NZ_GG693383.1"/>
</dbReference>
<name>C2KJE2_LEUMC</name>
<sequence>MKSNNKDLIAQLEKIQGDVNRINHQLPANMETVKYYGKDVTAFLSIMIGRIKNVR</sequence>
<evidence type="ECO:0000313" key="1">
    <source>
        <dbReference type="EMBL" id="EEJ42679.1"/>
    </source>
</evidence>
<dbReference type="AlphaFoldDB" id="C2KJE2"/>
<gene>
    <name evidence="1" type="ORF">HMPREF0555_0758</name>
</gene>
<dbReference type="EMBL" id="ACKV01000035">
    <property type="protein sequence ID" value="EEJ42679.1"/>
    <property type="molecule type" value="Genomic_DNA"/>
</dbReference>